<dbReference type="GO" id="GO:0005886">
    <property type="term" value="C:plasma membrane"/>
    <property type="evidence" value="ECO:0007669"/>
    <property type="project" value="UniProtKB-SubCell"/>
</dbReference>
<evidence type="ECO:0000256" key="2">
    <source>
        <dbReference type="ARBA" id="ARBA00007935"/>
    </source>
</evidence>
<keyword evidence="3" id="KW-0813">Transport</keyword>
<organism evidence="9 10">
    <name type="scientific">Mycoplasma suis (strain KI_3806)</name>
    <dbReference type="NCBI Taxonomy" id="708248"/>
    <lineage>
        <taxon>Bacteria</taxon>
        <taxon>Bacillati</taxon>
        <taxon>Mycoplasmatota</taxon>
        <taxon>Mollicutes</taxon>
        <taxon>Mycoplasmataceae</taxon>
        <taxon>Mycoplasma</taxon>
    </lineage>
</organism>
<sequence length="376" mass="42182">MYRNIYAYYSFPTKILEKNNKTEKWNVFKYLFNRKWLIGFGLVLVTLGLLVFNLSQQFQNSWDTEEVLAPFFGVRPKFQEQSQQLESAGSWAGYQKVVWICLASILAAILLSLSGNVSQSLLQNPLADCSTLGMIDAAGFGLMILKTILGASTGNYYWAYFASAFFCAFLVFALILFLFNRETTWERTNTCTMIILFGLVLNIFFRTSVHLIKEHSATSVNVAYALAMGGAENIYEMFPSQYTLLRWAIPIVVVLFIVTRLLSKNWNLTELGFDQAHSLGVNIKLLQFIGYSIILCCNTLTINLVGNISFIGLISTHLARKLYRTRKYETIIPVSAIIAVTLIMVAVTVNQLVPAISSSNLILALGALSLLLLTKE</sequence>
<dbReference type="InterPro" id="IPR000522">
    <property type="entry name" value="ABC_transptr_permease_BtuC"/>
</dbReference>
<dbReference type="EMBL" id="FQ790233">
    <property type="protein sequence ID" value="CBZ40413.1"/>
    <property type="molecule type" value="Genomic_DNA"/>
</dbReference>
<dbReference type="Pfam" id="PF01032">
    <property type="entry name" value="FecCD"/>
    <property type="match status" value="1"/>
</dbReference>
<comment type="subcellular location">
    <subcellularLocation>
        <location evidence="1">Cell membrane</location>
        <topology evidence="1">Multi-pass membrane protein</topology>
    </subcellularLocation>
</comment>
<dbReference type="InterPro" id="IPR037294">
    <property type="entry name" value="ABC_BtuC-like"/>
</dbReference>
<keyword evidence="4" id="KW-1003">Cell membrane</keyword>
<evidence type="ECO:0000256" key="5">
    <source>
        <dbReference type="ARBA" id="ARBA00022692"/>
    </source>
</evidence>
<evidence type="ECO:0000256" key="6">
    <source>
        <dbReference type="ARBA" id="ARBA00022989"/>
    </source>
</evidence>
<feature type="transmembrane region" description="Helical" evidence="8">
    <location>
        <begin position="244"/>
        <end position="263"/>
    </location>
</feature>
<dbReference type="Proteomes" id="UP000008645">
    <property type="component" value="Chromosome"/>
</dbReference>
<feature type="transmembrane region" description="Helical" evidence="8">
    <location>
        <begin position="97"/>
        <end position="114"/>
    </location>
</feature>
<name>F0V3J1_MYCS3</name>
<feature type="transmembrane region" description="Helical" evidence="8">
    <location>
        <begin position="331"/>
        <end position="349"/>
    </location>
</feature>
<dbReference type="PANTHER" id="PTHR30472:SF37">
    <property type="entry name" value="FE(3+) DICITRATE TRANSPORT SYSTEM PERMEASE PROTEIN FECD-RELATED"/>
    <property type="match status" value="1"/>
</dbReference>
<keyword evidence="6 8" id="KW-1133">Transmembrane helix</keyword>
<dbReference type="PANTHER" id="PTHR30472">
    <property type="entry name" value="FERRIC ENTEROBACTIN TRANSPORT SYSTEM PERMEASE PROTEIN"/>
    <property type="match status" value="1"/>
</dbReference>
<dbReference type="OrthoDB" id="9792889at2"/>
<feature type="transmembrane region" description="Helical" evidence="8">
    <location>
        <begin position="157"/>
        <end position="179"/>
    </location>
</feature>
<dbReference type="GO" id="GO:0033214">
    <property type="term" value="P:siderophore-iron import into cell"/>
    <property type="evidence" value="ECO:0007669"/>
    <property type="project" value="TreeGrafter"/>
</dbReference>
<accession>F0V3J1</accession>
<feature type="transmembrane region" description="Helical" evidence="8">
    <location>
        <begin position="36"/>
        <end position="55"/>
    </location>
</feature>
<comment type="similarity">
    <text evidence="2">Belongs to the binding-protein-dependent transport system permease family. FecCD subfamily.</text>
</comment>
<evidence type="ECO:0000256" key="8">
    <source>
        <dbReference type="SAM" id="Phobius"/>
    </source>
</evidence>
<evidence type="ECO:0000256" key="1">
    <source>
        <dbReference type="ARBA" id="ARBA00004651"/>
    </source>
</evidence>
<evidence type="ECO:0000256" key="3">
    <source>
        <dbReference type="ARBA" id="ARBA00022448"/>
    </source>
</evidence>
<dbReference type="AlphaFoldDB" id="F0V3J1"/>
<keyword evidence="7 8" id="KW-0472">Membrane</keyword>
<dbReference type="HOGENOM" id="CLU_735333_0_0_14"/>
<evidence type="ECO:0000313" key="10">
    <source>
        <dbReference type="Proteomes" id="UP000008645"/>
    </source>
</evidence>
<gene>
    <name evidence="9" type="ORF">MSUIS_03200</name>
</gene>
<feature type="transmembrane region" description="Helical" evidence="8">
    <location>
        <begin position="288"/>
        <end position="319"/>
    </location>
</feature>
<reference evidence="9 10" key="1">
    <citation type="journal article" date="2011" name="J. Bacteriol.">
        <title>Complete genome sequence of the hemotrophic Mycoplasma suis strain KI3806.</title>
        <authorList>
            <person name="Oehlerking J."/>
            <person name="Kube M."/>
            <person name="Felder K.M."/>
            <person name="Matter D."/>
            <person name="Wittenbrink M.M."/>
            <person name="Schwarzenbach S."/>
            <person name="Kramer M.M."/>
            <person name="Hoelzle K."/>
            <person name="Hoelzle L.E."/>
        </authorList>
    </citation>
    <scope>NUCLEOTIDE SEQUENCE [LARGE SCALE GENOMIC DNA]</scope>
    <source>
        <strain evidence="10">KI_3806</strain>
    </source>
</reference>
<feature type="transmembrane region" description="Helical" evidence="8">
    <location>
        <begin position="355"/>
        <end position="373"/>
    </location>
</feature>
<evidence type="ECO:0000313" key="9">
    <source>
        <dbReference type="EMBL" id="CBZ40413.1"/>
    </source>
</evidence>
<dbReference type="SUPFAM" id="SSF81345">
    <property type="entry name" value="ABC transporter involved in vitamin B12 uptake, BtuC"/>
    <property type="match status" value="1"/>
</dbReference>
<feature type="transmembrane region" description="Helical" evidence="8">
    <location>
        <begin position="126"/>
        <end position="145"/>
    </location>
</feature>
<dbReference type="Gene3D" id="1.10.3470.10">
    <property type="entry name" value="ABC transporter involved in vitamin B12 uptake, BtuC"/>
    <property type="match status" value="1"/>
</dbReference>
<dbReference type="RefSeq" id="WP_013609020.1">
    <property type="nucleotide sequence ID" value="NC_015153.1"/>
</dbReference>
<evidence type="ECO:0000256" key="4">
    <source>
        <dbReference type="ARBA" id="ARBA00022475"/>
    </source>
</evidence>
<dbReference type="CDD" id="cd06550">
    <property type="entry name" value="TM_ABC_iron-siderophores_like"/>
    <property type="match status" value="1"/>
</dbReference>
<dbReference type="GO" id="GO:0022857">
    <property type="term" value="F:transmembrane transporter activity"/>
    <property type="evidence" value="ECO:0007669"/>
    <property type="project" value="InterPro"/>
</dbReference>
<proteinExistence type="inferred from homology"/>
<dbReference type="KEGG" id="msk:MSUIS_03200"/>
<feature type="transmembrane region" description="Helical" evidence="8">
    <location>
        <begin position="191"/>
        <end position="212"/>
    </location>
</feature>
<protein>
    <submittedName>
        <fullName evidence="9">Ferrichrome ABC transporter, permease protein</fullName>
    </submittedName>
</protein>
<evidence type="ECO:0000256" key="7">
    <source>
        <dbReference type="ARBA" id="ARBA00023136"/>
    </source>
</evidence>
<keyword evidence="5 8" id="KW-0812">Transmembrane</keyword>